<comment type="caution">
    <text evidence="1">The sequence shown here is derived from an EMBL/GenBank/DDBJ whole genome shotgun (WGS) entry which is preliminary data.</text>
</comment>
<dbReference type="RefSeq" id="WP_182560809.1">
    <property type="nucleotide sequence ID" value="NZ_JACGWT010000004.1"/>
</dbReference>
<dbReference type="Proteomes" id="UP000523079">
    <property type="component" value="Unassembled WGS sequence"/>
</dbReference>
<gene>
    <name evidence="1" type="ORF">FHX74_002856</name>
</gene>
<dbReference type="InterPro" id="IPR006748">
    <property type="entry name" value="NH2Glyco/OHUrea_AB-resist_kin"/>
</dbReference>
<keyword evidence="1" id="KW-0418">Kinase</keyword>
<dbReference type="SUPFAM" id="SSF56112">
    <property type="entry name" value="Protein kinase-like (PK-like)"/>
    <property type="match status" value="1"/>
</dbReference>
<dbReference type="GO" id="GO:0019748">
    <property type="term" value="P:secondary metabolic process"/>
    <property type="evidence" value="ECO:0007669"/>
    <property type="project" value="InterPro"/>
</dbReference>
<dbReference type="GO" id="GO:0050300">
    <property type="term" value="F:aminoglycoside 6-kinase activity"/>
    <property type="evidence" value="ECO:0007669"/>
    <property type="project" value="UniProtKB-EC"/>
</dbReference>
<dbReference type="InterPro" id="IPR011009">
    <property type="entry name" value="Kinase-like_dom_sf"/>
</dbReference>
<evidence type="ECO:0000313" key="1">
    <source>
        <dbReference type="EMBL" id="MBA8795228.1"/>
    </source>
</evidence>
<keyword evidence="2" id="KW-1185">Reference proteome</keyword>
<keyword evidence="1" id="KW-0808">Transferase</keyword>
<sequence>MVRLQPLTRARVRTLGETGARWQQQLPVALDRLAARWGVTPGRALPGGSASYVCAAETTDGRPAVIKIGLPSDPLDGEAALLRRADGRGYCRLLAHAPEENAVLLERLGAALGTNPGGELRGVEEQLRVLADTLARAWLAPGPDEPRAAKAAGLAELIGTSWRADGPCPVAVRDAALAEAAWLDARPADRPVVVHGDPHPHNALRVTEPRPGAETGWVFVDPDGFVDDPCYDLGVTIRDHSARVLAADDPRALVASWAALLAAETAHDADRIRRWAFLERVSTGLYVASFGAARVAEPFLASAARLL</sequence>
<dbReference type="EMBL" id="JACGWT010000004">
    <property type="protein sequence ID" value="MBA8795228.1"/>
    <property type="molecule type" value="Genomic_DNA"/>
</dbReference>
<accession>A0A7W3IU26</accession>
<dbReference type="Pfam" id="PF04655">
    <property type="entry name" value="APH_6_hur"/>
    <property type="match status" value="1"/>
</dbReference>
<protein>
    <submittedName>
        <fullName evidence="1">Streptomycin 6-kinase</fullName>
        <ecNumber evidence="1">2.7.1.72</ecNumber>
    </submittedName>
</protein>
<dbReference type="AlphaFoldDB" id="A0A7W3IU26"/>
<proteinExistence type="predicted"/>
<reference evidence="1 2" key="1">
    <citation type="submission" date="2020-07" db="EMBL/GenBank/DDBJ databases">
        <title>Sequencing the genomes of 1000 actinobacteria strains.</title>
        <authorList>
            <person name="Klenk H.-P."/>
        </authorList>
    </citation>
    <scope>NUCLEOTIDE SEQUENCE [LARGE SCALE GENOMIC DNA]</scope>
    <source>
        <strain evidence="1 2">DSM 100723</strain>
    </source>
</reference>
<name>A0A7W3IU26_9ACTN</name>
<organism evidence="1 2">
    <name type="scientific">Microlunatus kandeliicorticis</name>
    <dbReference type="NCBI Taxonomy" id="1759536"/>
    <lineage>
        <taxon>Bacteria</taxon>
        <taxon>Bacillati</taxon>
        <taxon>Actinomycetota</taxon>
        <taxon>Actinomycetes</taxon>
        <taxon>Propionibacteriales</taxon>
        <taxon>Propionibacteriaceae</taxon>
        <taxon>Microlunatus</taxon>
    </lineage>
</organism>
<evidence type="ECO:0000313" key="2">
    <source>
        <dbReference type="Proteomes" id="UP000523079"/>
    </source>
</evidence>
<dbReference type="EC" id="2.7.1.72" evidence="1"/>